<keyword evidence="3" id="KW-0560">Oxidoreductase</keyword>
<organism evidence="8 9">
    <name type="scientific">Oikopleura dioica</name>
    <name type="common">Tunicate</name>
    <dbReference type="NCBI Taxonomy" id="34765"/>
    <lineage>
        <taxon>Eukaryota</taxon>
        <taxon>Metazoa</taxon>
        <taxon>Chordata</taxon>
        <taxon>Tunicata</taxon>
        <taxon>Appendicularia</taxon>
        <taxon>Copelata</taxon>
        <taxon>Oikopleuridae</taxon>
        <taxon>Oikopleura</taxon>
    </lineage>
</organism>
<feature type="region of interest" description="Disordered" evidence="6">
    <location>
        <begin position="286"/>
        <end position="307"/>
    </location>
</feature>
<dbReference type="PROSITE" id="PS00028">
    <property type="entry name" value="ZINC_FINGER_C2H2_1"/>
    <property type="match status" value="1"/>
</dbReference>
<dbReference type="Gene3D" id="3.40.50.11610">
    <property type="entry name" value="Multifunctional 2-oxoglutarate metabolism enzyme, C-terminal domain"/>
    <property type="match status" value="1"/>
</dbReference>
<proteinExistence type="inferred from homology"/>
<dbReference type="PROSITE" id="PS50157">
    <property type="entry name" value="ZINC_FINGER_C2H2_2"/>
    <property type="match status" value="1"/>
</dbReference>
<dbReference type="SUPFAM" id="SSF57667">
    <property type="entry name" value="beta-beta-alpha zinc fingers"/>
    <property type="match status" value="1"/>
</dbReference>
<dbReference type="Proteomes" id="UP001158576">
    <property type="component" value="Chromosome 2"/>
</dbReference>
<feature type="compositionally biased region" description="Basic and acidic residues" evidence="6">
    <location>
        <begin position="293"/>
        <end position="303"/>
    </location>
</feature>
<comment type="similarity">
    <text evidence="2">Belongs to the alpha-ketoglutarate dehydrogenase family.</text>
</comment>
<dbReference type="Pfam" id="PF16870">
    <property type="entry name" value="OxoGdeHyase_C"/>
    <property type="match status" value="1"/>
</dbReference>
<feature type="region of interest" description="Disordered" evidence="6">
    <location>
        <begin position="189"/>
        <end position="227"/>
    </location>
</feature>
<gene>
    <name evidence="8" type="ORF">OKIOD_LOCUS14373</name>
</gene>
<dbReference type="PANTHER" id="PTHR23152">
    <property type="entry name" value="2-OXOGLUTARATE DEHYDROGENASE"/>
    <property type="match status" value="1"/>
</dbReference>
<sequence length="542" mass="61617">MMELELMKTSLPHACMNAELPSEKSMITNDDIVEVVDSGISESDKTLEFDETLNNAIIRPNLDSIRRILGADGTEQARKVVEENTGLIPKFYKPYKLLEQTESGKTVSLYKCNFCEQVYRGHNSIVYHCRRHIGDYPYRCDDCGFVEVCKSGLSSHMNRTGHKNCRKIDATPVPGQNAAQVSTQITSKARPQAADLFNPLKSRNNKRSPSSMPDYVPSMSHSPKRSRVEQIDLPVPNPHQTANPWRPDVLESIRNFRKNFDADAFKSFQNNQKNFCMVGGKGFSTPKAESDEDSKFSDPKSTSEDSEIEEVEIIEEEEPAKHSQKPSESTKEWNFCQKCRAGCPSDWKEADFGIKQLYDANWIICNPTTPALILMTPKSLLRLPEARSEWSEMDPGTQYRRLIGEEGAASKNPDNVKRLIFCSGKVYYDLVKERAARGFENDIAIARVEQVAPFPYDLVIPELEKYKNAEVYWVQEKHKNMGFYDFCKPRLRTASNWSRRVHYAGRDSAASAAAGSKQVHKIEQDKFMNDAFRKGAKGRLYK</sequence>
<evidence type="ECO:0000256" key="5">
    <source>
        <dbReference type="PROSITE-ProRule" id="PRU00042"/>
    </source>
</evidence>
<evidence type="ECO:0000313" key="8">
    <source>
        <dbReference type="EMBL" id="CAG5111287.1"/>
    </source>
</evidence>
<accession>A0ABN7T7E8</accession>
<keyword evidence="4" id="KW-0786">Thiamine pyrophosphate</keyword>
<evidence type="ECO:0000259" key="7">
    <source>
        <dbReference type="PROSITE" id="PS50157"/>
    </source>
</evidence>
<evidence type="ECO:0000256" key="2">
    <source>
        <dbReference type="ARBA" id="ARBA00006936"/>
    </source>
</evidence>
<keyword evidence="9" id="KW-1185">Reference proteome</keyword>
<evidence type="ECO:0000256" key="6">
    <source>
        <dbReference type="SAM" id="MobiDB-lite"/>
    </source>
</evidence>
<reference evidence="8 9" key="1">
    <citation type="submission" date="2021-04" db="EMBL/GenBank/DDBJ databases">
        <authorList>
            <person name="Bliznina A."/>
        </authorList>
    </citation>
    <scope>NUCLEOTIDE SEQUENCE [LARGE SCALE GENOMIC DNA]</scope>
</reference>
<dbReference type="PANTHER" id="PTHR23152:SF4">
    <property type="entry name" value="2-OXOADIPATE DEHYDROGENASE COMPLEX COMPONENT E1"/>
    <property type="match status" value="1"/>
</dbReference>
<keyword evidence="5" id="KW-0863">Zinc-finger</keyword>
<keyword evidence="5" id="KW-0862">Zinc</keyword>
<dbReference type="Gene3D" id="3.30.160.60">
    <property type="entry name" value="Classic Zinc Finger"/>
    <property type="match status" value="1"/>
</dbReference>
<protein>
    <submittedName>
        <fullName evidence="8">Oidioi.mRNA.OKI2018_I69.chr2.g5608.t1.cds</fullName>
    </submittedName>
</protein>
<dbReference type="InterPro" id="IPR036236">
    <property type="entry name" value="Znf_C2H2_sf"/>
</dbReference>
<dbReference type="SMART" id="SM00355">
    <property type="entry name" value="ZnF_C2H2"/>
    <property type="match status" value="2"/>
</dbReference>
<dbReference type="EMBL" id="OU015567">
    <property type="protein sequence ID" value="CAG5111287.1"/>
    <property type="molecule type" value="Genomic_DNA"/>
</dbReference>
<dbReference type="InterPro" id="IPR013087">
    <property type="entry name" value="Znf_C2H2_type"/>
</dbReference>
<evidence type="ECO:0000256" key="1">
    <source>
        <dbReference type="ARBA" id="ARBA00001964"/>
    </source>
</evidence>
<feature type="domain" description="C2H2-type" evidence="7">
    <location>
        <begin position="110"/>
        <end position="137"/>
    </location>
</feature>
<evidence type="ECO:0000256" key="3">
    <source>
        <dbReference type="ARBA" id="ARBA00023002"/>
    </source>
</evidence>
<dbReference type="InterPro" id="IPR011603">
    <property type="entry name" value="2oxoglutarate_DH_E1"/>
</dbReference>
<evidence type="ECO:0000256" key="4">
    <source>
        <dbReference type="ARBA" id="ARBA00023052"/>
    </source>
</evidence>
<name>A0ABN7T7E8_OIKDI</name>
<evidence type="ECO:0000313" key="9">
    <source>
        <dbReference type="Proteomes" id="UP001158576"/>
    </source>
</evidence>
<dbReference type="InterPro" id="IPR042179">
    <property type="entry name" value="KGD_C_sf"/>
</dbReference>
<dbReference type="InterPro" id="IPR031717">
    <property type="entry name" value="ODO-1/KGD_C"/>
</dbReference>
<comment type="cofactor">
    <cofactor evidence="1">
        <name>thiamine diphosphate</name>
        <dbReference type="ChEBI" id="CHEBI:58937"/>
    </cofactor>
</comment>
<keyword evidence="5" id="KW-0479">Metal-binding</keyword>